<evidence type="ECO:0000256" key="2">
    <source>
        <dbReference type="ARBA" id="ARBA00023127"/>
    </source>
</evidence>
<evidence type="ECO:0000259" key="5">
    <source>
        <dbReference type="SMART" id="SM00385"/>
    </source>
</evidence>
<dbReference type="InterPro" id="IPR013763">
    <property type="entry name" value="Cyclin-like_dom"/>
</dbReference>
<dbReference type="PANTHER" id="PTHR10177">
    <property type="entry name" value="CYCLINS"/>
    <property type="match status" value="1"/>
</dbReference>
<evidence type="ECO:0000313" key="7">
    <source>
        <dbReference type="EMBL" id="QDZ19826.1"/>
    </source>
</evidence>
<dbReference type="SMART" id="SM01332">
    <property type="entry name" value="Cyclin_C"/>
    <property type="match status" value="1"/>
</dbReference>
<dbReference type="Pfam" id="PF00134">
    <property type="entry name" value="Cyclin_N"/>
    <property type="match status" value="1"/>
</dbReference>
<dbReference type="Gene3D" id="1.10.472.10">
    <property type="entry name" value="Cyclin-like"/>
    <property type="match status" value="2"/>
</dbReference>
<dbReference type="STRING" id="1764295.A0A5B8MH95"/>
<evidence type="ECO:0000256" key="4">
    <source>
        <dbReference type="RuleBase" id="RU000383"/>
    </source>
</evidence>
<dbReference type="EMBL" id="CP031036">
    <property type="protein sequence ID" value="QDZ19826.1"/>
    <property type="molecule type" value="Genomic_DNA"/>
</dbReference>
<dbReference type="GO" id="GO:0051301">
    <property type="term" value="P:cell division"/>
    <property type="evidence" value="ECO:0007669"/>
    <property type="project" value="UniProtKB-KW"/>
</dbReference>
<dbReference type="AlphaFoldDB" id="A0A5B8MH95"/>
<feature type="domain" description="Cyclin C-terminal" evidence="6">
    <location>
        <begin position="233"/>
        <end position="362"/>
    </location>
</feature>
<reference evidence="7 8" key="1">
    <citation type="submission" date="2018-07" db="EMBL/GenBank/DDBJ databases">
        <title>The complete nuclear genome of the prasinophyte Chloropicon primus (CCMP1205).</title>
        <authorList>
            <person name="Pombert J.-F."/>
            <person name="Otis C."/>
            <person name="Turmel M."/>
            <person name="Lemieux C."/>
        </authorList>
    </citation>
    <scope>NUCLEOTIDE SEQUENCE [LARGE SCALE GENOMIC DNA]</scope>
    <source>
        <strain evidence="7 8">CCMP1205</strain>
    </source>
</reference>
<name>A0A5B8MH95_9CHLO</name>
<accession>A0A5B8MH95</accession>
<dbReference type="Pfam" id="PF02984">
    <property type="entry name" value="Cyclin_C"/>
    <property type="match status" value="1"/>
</dbReference>
<comment type="similarity">
    <text evidence="4">Belongs to the cyclin family.</text>
</comment>
<evidence type="ECO:0000259" key="6">
    <source>
        <dbReference type="SMART" id="SM01332"/>
    </source>
</evidence>
<keyword evidence="2 4" id="KW-0195">Cyclin</keyword>
<sequence length="365" mass="40930">MVGAEATTSSDFAVLELKNKGSVNSSASCVSTTTKASVECLLRCNESPLASHSEDGLAAITKIQSPENGREPQHRHSKRVVAPIVVSPSCSASQKKKLVSPSCVKELAGSFRFLSQKDEETRPSADYLKNHDVARLPTEYINSNMRTICCGWMVELSLEFKFEQETLLLAIRIFDRFLTLSPEPVSRKVLQLVAISSMLIASKMEEVVHPSVKDFSRMSADTFSAKEVKRMEVSILQILDYRIHSPSMGGYVNIINEATGMSQRNYFMASYLVELCSMNYGFLRYPPCLVASSAVYVSRKRTWTKGLEALTGYKERQLLDCASFVEKVHQQACEESEPDAPLMPLKEKYRMHSKMCVSHEKPFRH</sequence>
<dbReference type="InterPro" id="IPR039361">
    <property type="entry name" value="Cyclin"/>
</dbReference>
<evidence type="ECO:0000256" key="3">
    <source>
        <dbReference type="ARBA" id="ARBA00023306"/>
    </source>
</evidence>
<evidence type="ECO:0000313" key="8">
    <source>
        <dbReference type="Proteomes" id="UP000316726"/>
    </source>
</evidence>
<keyword evidence="8" id="KW-1185">Reference proteome</keyword>
<dbReference type="InterPro" id="IPR004367">
    <property type="entry name" value="Cyclin_C-dom"/>
</dbReference>
<feature type="domain" description="Cyclin-like" evidence="5">
    <location>
        <begin position="250"/>
        <end position="327"/>
    </location>
</feature>
<dbReference type="SMART" id="SM00385">
    <property type="entry name" value="CYCLIN"/>
    <property type="match status" value="2"/>
</dbReference>
<feature type="domain" description="Cyclin-like" evidence="5">
    <location>
        <begin position="151"/>
        <end position="237"/>
    </location>
</feature>
<gene>
    <name evidence="7" type="ORF">A3770_03p23440</name>
</gene>
<dbReference type="OrthoDB" id="2013528at2759"/>
<keyword evidence="3" id="KW-0131">Cell cycle</keyword>
<proteinExistence type="inferred from homology"/>
<dbReference type="FunFam" id="1.10.472.10:FF:000001">
    <property type="entry name" value="G2/mitotic-specific cyclin"/>
    <property type="match status" value="1"/>
</dbReference>
<dbReference type="InterPro" id="IPR006671">
    <property type="entry name" value="Cyclin_N"/>
</dbReference>
<organism evidence="7 8">
    <name type="scientific">Chloropicon primus</name>
    <dbReference type="NCBI Taxonomy" id="1764295"/>
    <lineage>
        <taxon>Eukaryota</taxon>
        <taxon>Viridiplantae</taxon>
        <taxon>Chlorophyta</taxon>
        <taxon>Chloropicophyceae</taxon>
        <taxon>Chloropicales</taxon>
        <taxon>Chloropicaceae</taxon>
        <taxon>Chloropicon</taxon>
    </lineage>
</organism>
<evidence type="ECO:0000256" key="1">
    <source>
        <dbReference type="ARBA" id="ARBA00022618"/>
    </source>
</evidence>
<dbReference type="Proteomes" id="UP000316726">
    <property type="component" value="Chromosome 3"/>
</dbReference>
<dbReference type="SUPFAM" id="SSF47954">
    <property type="entry name" value="Cyclin-like"/>
    <property type="match status" value="2"/>
</dbReference>
<protein>
    <submittedName>
        <fullName evidence="7">Cyclin</fullName>
    </submittedName>
</protein>
<dbReference type="InterPro" id="IPR036915">
    <property type="entry name" value="Cyclin-like_sf"/>
</dbReference>
<keyword evidence="1" id="KW-0132">Cell division</keyword>